<dbReference type="PANTHER" id="PTHR28307:SF2">
    <property type="entry name" value="PROTEIN PAL1"/>
    <property type="match status" value="1"/>
</dbReference>
<feature type="compositionally biased region" description="Polar residues" evidence="1">
    <location>
        <begin position="347"/>
        <end position="358"/>
    </location>
</feature>
<evidence type="ECO:0000256" key="1">
    <source>
        <dbReference type="SAM" id="MobiDB-lite"/>
    </source>
</evidence>
<feature type="compositionally biased region" description="Low complexity" evidence="1">
    <location>
        <begin position="1"/>
        <end position="23"/>
    </location>
</feature>
<feature type="region of interest" description="Disordered" evidence="1">
    <location>
        <begin position="245"/>
        <end position="408"/>
    </location>
</feature>
<evidence type="ECO:0000313" key="3">
    <source>
        <dbReference type="Proteomes" id="UP001556367"/>
    </source>
</evidence>
<gene>
    <name evidence="2" type="ORF">HGRIS_007992</name>
</gene>
<name>A0ABR3J7C5_9AGAR</name>
<feature type="region of interest" description="Disordered" evidence="1">
    <location>
        <begin position="1"/>
        <end position="127"/>
    </location>
</feature>
<feature type="compositionally biased region" description="Basic and acidic residues" evidence="1">
    <location>
        <begin position="267"/>
        <end position="280"/>
    </location>
</feature>
<dbReference type="Proteomes" id="UP001556367">
    <property type="component" value="Unassembled WGS sequence"/>
</dbReference>
<keyword evidence="3" id="KW-1185">Reference proteome</keyword>
<accession>A0ABR3J7C5</accession>
<dbReference type="Pfam" id="PF08316">
    <property type="entry name" value="Pal1"/>
    <property type="match status" value="1"/>
</dbReference>
<dbReference type="PANTHER" id="PTHR28307">
    <property type="entry name" value="PROTEIN PAL1"/>
    <property type="match status" value="1"/>
</dbReference>
<comment type="caution">
    <text evidence="2">The sequence shown here is derived from an EMBL/GenBank/DDBJ whole genome shotgun (WGS) entry which is preliminary data.</text>
</comment>
<dbReference type="InterPro" id="IPR013226">
    <property type="entry name" value="Pal1"/>
</dbReference>
<sequence>MPTATTTTTTNSTSRTAQTANNTVKSRTMATHHSRHRSASDPFNDLNQPSNHRSKPPPPPPKSAHKPRMTAATTDKKLDQQRDRQDPTSPRTRMGRSHTAVPPTRDSPSRPAHTGRRSQSQDSVLAAAAAVERAKTTVNGKRSKKSSQHADVIDRLDYSAVGLFHHDGPFDACAPSRNRQKNKAPMLAWSPNPDDAKQFAASNTNSPYPSANAYAAFSQNAYPEQPKKKVDAIAEAWGIHEPEPYEEFFAGGGTKSETPASSIYNGRDAHSSRKRGKDELAPPVPHVGRSRTNRRSAVPPPQPIMVPDASTDIDAPMVSPPANGNAPKRSKSLMQRIRKMRDAPNVPVNNDYSDNGATPPSPSSPNTDSYSGAASARPGHRSQNSFLGRFNPKGHHQPQLSTPAEQQEPFVLINNANGNVPAHASAKDLPATPATAGLTPSAEGAGGYFEPALHSPGLGRKVSLMKKVRGVVKGTKRE</sequence>
<proteinExistence type="predicted"/>
<organism evidence="2 3">
    <name type="scientific">Hohenbuehelia grisea</name>
    <dbReference type="NCBI Taxonomy" id="104357"/>
    <lineage>
        <taxon>Eukaryota</taxon>
        <taxon>Fungi</taxon>
        <taxon>Dikarya</taxon>
        <taxon>Basidiomycota</taxon>
        <taxon>Agaricomycotina</taxon>
        <taxon>Agaricomycetes</taxon>
        <taxon>Agaricomycetidae</taxon>
        <taxon>Agaricales</taxon>
        <taxon>Pleurotineae</taxon>
        <taxon>Pleurotaceae</taxon>
        <taxon>Hohenbuehelia</taxon>
    </lineage>
</organism>
<protein>
    <submittedName>
        <fullName evidence="2">Uncharacterized protein</fullName>
    </submittedName>
</protein>
<evidence type="ECO:0000313" key="2">
    <source>
        <dbReference type="EMBL" id="KAL0951281.1"/>
    </source>
</evidence>
<reference evidence="3" key="1">
    <citation type="submission" date="2024-06" db="EMBL/GenBank/DDBJ databases">
        <title>Multi-omics analyses provide insights into the biosynthesis of the anticancer antibiotic pleurotin in Hohenbuehelia grisea.</title>
        <authorList>
            <person name="Weaver J.A."/>
            <person name="Alberti F."/>
        </authorList>
    </citation>
    <scope>NUCLEOTIDE SEQUENCE [LARGE SCALE GENOMIC DNA]</scope>
    <source>
        <strain evidence="3">T-177</strain>
    </source>
</reference>
<feature type="compositionally biased region" description="Basic and acidic residues" evidence="1">
    <location>
        <begin position="74"/>
        <end position="86"/>
    </location>
</feature>
<feature type="compositionally biased region" description="Basic residues" evidence="1">
    <location>
        <begin position="328"/>
        <end position="339"/>
    </location>
</feature>
<feature type="compositionally biased region" description="Polar residues" evidence="1">
    <location>
        <begin position="255"/>
        <end position="264"/>
    </location>
</feature>
<dbReference type="EMBL" id="JASNQZ010000011">
    <property type="protein sequence ID" value="KAL0951281.1"/>
    <property type="molecule type" value="Genomic_DNA"/>
</dbReference>